<dbReference type="KEGG" id="clap:NCTC11466_00775"/>
<organism evidence="1 2">
    <name type="scientific">Cedecea lapagei</name>
    <dbReference type="NCBI Taxonomy" id="158823"/>
    <lineage>
        <taxon>Bacteria</taxon>
        <taxon>Pseudomonadati</taxon>
        <taxon>Pseudomonadota</taxon>
        <taxon>Gammaproteobacteria</taxon>
        <taxon>Enterobacterales</taxon>
        <taxon>Enterobacteriaceae</taxon>
        <taxon>Cedecea</taxon>
    </lineage>
</organism>
<proteinExistence type="predicted"/>
<evidence type="ECO:0000313" key="1">
    <source>
        <dbReference type="EMBL" id="VEB95656.1"/>
    </source>
</evidence>
<keyword evidence="2" id="KW-1185">Reference proteome</keyword>
<gene>
    <name evidence="1" type="ORF">NCTC11466_00775</name>
</gene>
<accession>A0A3S4JX51</accession>
<dbReference type="EMBL" id="LR134201">
    <property type="protein sequence ID" value="VEB95656.1"/>
    <property type="molecule type" value="Genomic_DNA"/>
</dbReference>
<reference evidence="1 2" key="1">
    <citation type="submission" date="2018-12" db="EMBL/GenBank/DDBJ databases">
        <authorList>
            <consortium name="Pathogen Informatics"/>
        </authorList>
    </citation>
    <scope>NUCLEOTIDE SEQUENCE [LARGE SCALE GENOMIC DNA]</scope>
    <source>
        <strain evidence="1 2">NCTC11466</strain>
    </source>
</reference>
<protein>
    <submittedName>
        <fullName evidence="1">Uncharacterized protein</fullName>
    </submittedName>
</protein>
<sequence length="101" mass="11649">MFQNLPNELKAKFRCGLLNYDIEACNLACLNHLFREYGVDYCVDASIYAEMMEHTGLTRKQCKSIVHTTTYMTLAQNQCSAKSEIFVFLQTPDKFSRSHVI</sequence>
<dbReference type="Proteomes" id="UP000274122">
    <property type="component" value="Chromosome"/>
</dbReference>
<name>A0A3S4JX51_9ENTR</name>
<evidence type="ECO:0000313" key="2">
    <source>
        <dbReference type="Proteomes" id="UP000274122"/>
    </source>
</evidence>
<dbReference type="AlphaFoldDB" id="A0A3S4JX51"/>